<dbReference type="Pfam" id="PF13377">
    <property type="entry name" value="Peripla_BP_3"/>
    <property type="match status" value="1"/>
</dbReference>
<dbReference type="Proteomes" id="UP001201985">
    <property type="component" value="Unassembled WGS sequence"/>
</dbReference>
<gene>
    <name evidence="6" type="ORF">MON41_17860</name>
</gene>
<dbReference type="Gene3D" id="3.40.50.2300">
    <property type="match status" value="2"/>
</dbReference>
<evidence type="ECO:0000256" key="3">
    <source>
        <dbReference type="ARBA" id="ARBA00023125"/>
    </source>
</evidence>
<keyword evidence="4" id="KW-0804">Transcription</keyword>
<comment type="caution">
    <text evidence="6">The sequence shown here is derived from an EMBL/GenBank/DDBJ whole genome shotgun (WGS) entry which is preliminary data.</text>
</comment>
<dbReference type="EMBL" id="JALBUU010000038">
    <property type="protein sequence ID" value="MCI0755575.1"/>
    <property type="molecule type" value="Genomic_DNA"/>
</dbReference>
<dbReference type="PANTHER" id="PTHR30146">
    <property type="entry name" value="LACI-RELATED TRANSCRIPTIONAL REPRESSOR"/>
    <property type="match status" value="1"/>
</dbReference>
<dbReference type="PANTHER" id="PTHR30146:SF148">
    <property type="entry name" value="HTH-TYPE TRANSCRIPTIONAL REPRESSOR PURR-RELATED"/>
    <property type="match status" value="1"/>
</dbReference>
<evidence type="ECO:0000313" key="6">
    <source>
        <dbReference type="EMBL" id="MCI0755575.1"/>
    </source>
</evidence>
<dbReference type="GO" id="GO:0003677">
    <property type="term" value="F:DNA binding"/>
    <property type="evidence" value="ECO:0007669"/>
    <property type="project" value="UniProtKB-KW"/>
</dbReference>
<evidence type="ECO:0000259" key="5">
    <source>
        <dbReference type="Pfam" id="PF13377"/>
    </source>
</evidence>
<dbReference type="CDD" id="cd06289">
    <property type="entry name" value="PBP1_MalI-like"/>
    <property type="match status" value="1"/>
</dbReference>
<organism evidence="6 7">
    <name type="scientific">Teichococcus vastitatis</name>
    <dbReference type="NCBI Taxonomy" id="2307076"/>
    <lineage>
        <taxon>Bacteria</taxon>
        <taxon>Pseudomonadati</taxon>
        <taxon>Pseudomonadota</taxon>
        <taxon>Alphaproteobacteria</taxon>
        <taxon>Acetobacterales</taxon>
        <taxon>Roseomonadaceae</taxon>
        <taxon>Roseomonas</taxon>
    </lineage>
</organism>
<evidence type="ECO:0000256" key="4">
    <source>
        <dbReference type="ARBA" id="ARBA00023163"/>
    </source>
</evidence>
<keyword evidence="2" id="KW-0805">Transcription regulation</keyword>
<evidence type="ECO:0000313" key="7">
    <source>
        <dbReference type="Proteomes" id="UP001201985"/>
    </source>
</evidence>
<sequence>MREAAARLGYVYDRSAALMRSGKSHTIGLLVCEITNPFYAELTAGVEEALDDAGYVTMMANTSESVTRQRRMLERFREQPVDGVLIMPATGTPPGLANELLSWGVPHATVVRGFRRGAHAGPDNRAGTRLATEHLLTLGHRRIAFLGGAAKNPVSAGRWEGYARTMAKAVLVPEHLPCQTDIGQAAQMVQELPLRGPTALVCFNDSVAFGALLGLQRSGRMAGRDVAVIGFDDVREAAFWYPPLTTVRVAPRVIGQAAARVLLHRITNPEAEPLREILPATLVIRDSCGANLRKAV</sequence>
<keyword evidence="3 6" id="KW-0238">DNA-binding</keyword>
<protein>
    <submittedName>
        <fullName evidence="6">LacI family DNA-binding transcriptional regulator</fullName>
    </submittedName>
</protein>
<dbReference type="InterPro" id="IPR028082">
    <property type="entry name" value="Peripla_BP_I"/>
</dbReference>
<evidence type="ECO:0000256" key="2">
    <source>
        <dbReference type="ARBA" id="ARBA00023015"/>
    </source>
</evidence>
<dbReference type="InterPro" id="IPR046335">
    <property type="entry name" value="LacI/GalR-like_sensor"/>
</dbReference>
<name>A0ABS9W9L5_9PROT</name>
<keyword evidence="7" id="KW-1185">Reference proteome</keyword>
<keyword evidence="1" id="KW-0678">Repressor</keyword>
<accession>A0ABS9W9L5</accession>
<feature type="domain" description="Transcriptional regulator LacI/GalR-like sensor" evidence="5">
    <location>
        <begin position="132"/>
        <end position="288"/>
    </location>
</feature>
<dbReference type="SUPFAM" id="SSF53822">
    <property type="entry name" value="Periplasmic binding protein-like I"/>
    <property type="match status" value="1"/>
</dbReference>
<proteinExistence type="predicted"/>
<evidence type="ECO:0000256" key="1">
    <source>
        <dbReference type="ARBA" id="ARBA00022491"/>
    </source>
</evidence>
<reference evidence="6 7" key="1">
    <citation type="submission" date="2022-03" db="EMBL/GenBank/DDBJ databases">
        <title>Complete genome analysis of Roseomonas KG 17.1 : a prolific producer of plant growth promoters.</title>
        <authorList>
            <person name="Saadouli I."/>
            <person name="Najjari A."/>
            <person name="Mosbah A."/>
            <person name="Ouzari H.I."/>
        </authorList>
    </citation>
    <scope>NUCLEOTIDE SEQUENCE [LARGE SCALE GENOMIC DNA]</scope>
    <source>
        <strain evidence="6 7">KG17-1</strain>
    </source>
</reference>